<dbReference type="AlphaFoldDB" id="A0A0S7WDX0"/>
<dbReference type="SMART" id="SM00710">
    <property type="entry name" value="PbH1"/>
    <property type="match status" value="7"/>
</dbReference>
<dbReference type="InterPro" id="IPR051550">
    <property type="entry name" value="SCF-Subunits/Alg-Epimerases"/>
</dbReference>
<proteinExistence type="predicted"/>
<reference evidence="4 5" key="1">
    <citation type="journal article" date="2015" name="Microbiome">
        <title>Genomic resolution of linkages in carbon, nitrogen, and sulfur cycling among widespread estuary sediment bacteria.</title>
        <authorList>
            <person name="Baker B.J."/>
            <person name="Lazar C.S."/>
            <person name="Teske A.P."/>
            <person name="Dick G.J."/>
        </authorList>
    </citation>
    <scope>NUCLEOTIDE SEQUENCE [LARGE SCALE GENOMIC DNA]</scope>
    <source>
        <strain evidence="4">DG_26</strain>
    </source>
</reference>
<keyword evidence="1" id="KW-0677">Repeat</keyword>
<dbReference type="InterPro" id="IPR006626">
    <property type="entry name" value="PbH1"/>
</dbReference>
<accession>A0A0S7WDX0</accession>
<dbReference type="EMBL" id="LIZT01000124">
    <property type="protein sequence ID" value="KPJ48341.1"/>
    <property type="molecule type" value="Genomic_DNA"/>
</dbReference>
<dbReference type="Gene3D" id="2.160.20.10">
    <property type="entry name" value="Single-stranded right-handed beta-helix, Pectin lyase-like"/>
    <property type="match status" value="1"/>
</dbReference>
<dbReference type="PANTHER" id="PTHR22990">
    <property type="entry name" value="F-BOX ONLY PROTEIN"/>
    <property type="match status" value="1"/>
</dbReference>
<evidence type="ECO:0000256" key="1">
    <source>
        <dbReference type="ARBA" id="ARBA00022737"/>
    </source>
</evidence>
<protein>
    <recommendedName>
        <fullName evidence="3">Right handed beta helix domain-containing protein</fullName>
    </recommendedName>
</protein>
<dbReference type="SUPFAM" id="SSF51126">
    <property type="entry name" value="Pectin lyase-like"/>
    <property type="match status" value="1"/>
</dbReference>
<gene>
    <name evidence="4" type="ORF">AMJ40_07655</name>
</gene>
<evidence type="ECO:0000256" key="2">
    <source>
        <dbReference type="SAM" id="MobiDB-lite"/>
    </source>
</evidence>
<feature type="region of interest" description="Disordered" evidence="2">
    <location>
        <begin position="350"/>
        <end position="372"/>
    </location>
</feature>
<evidence type="ECO:0000259" key="3">
    <source>
        <dbReference type="Pfam" id="PF13229"/>
    </source>
</evidence>
<dbReference type="Pfam" id="PF13229">
    <property type="entry name" value="Beta_helix"/>
    <property type="match status" value="1"/>
</dbReference>
<dbReference type="InterPro" id="IPR039448">
    <property type="entry name" value="Beta_helix"/>
</dbReference>
<comment type="caution">
    <text evidence="4">The sequence shown here is derived from an EMBL/GenBank/DDBJ whole genome shotgun (WGS) entry which is preliminary data.</text>
</comment>
<evidence type="ECO:0000313" key="4">
    <source>
        <dbReference type="EMBL" id="KPJ48341.1"/>
    </source>
</evidence>
<evidence type="ECO:0000313" key="5">
    <source>
        <dbReference type="Proteomes" id="UP000051124"/>
    </source>
</evidence>
<feature type="domain" description="Right handed beta helix" evidence="3">
    <location>
        <begin position="138"/>
        <end position="290"/>
    </location>
</feature>
<name>A0A0S7WDX0_UNCT6</name>
<feature type="non-terminal residue" evidence="4">
    <location>
        <position position="1"/>
    </location>
</feature>
<dbReference type="InterPro" id="IPR011050">
    <property type="entry name" value="Pectin_lyase_fold/virulence"/>
</dbReference>
<dbReference type="InterPro" id="IPR012334">
    <property type="entry name" value="Pectin_lyas_fold"/>
</dbReference>
<dbReference type="PANTHER" id="PTHR22990:SF15">
    <property type="entry name" value="F-BOX ONLY PROTEIN 10"/>
    <property type="match status" value="1"/>
</dbReference>
<dbReference type="Proteomes" id="UP000051124">
    <property type="component" value="Unassembled WGS sequence"/>
</dbReference>
<sequence>TLQDAIAIAEAGDTLLLRRGIYSATPKPYREPICGNCTEPRTEVEATVGFHIEGKPLAIIGEDRDSTLLVTNAGYGVLFEWSPGSYVSNLTVTGGVRDPDGNATDAALVAKQSRVTIQNVRIANNTHRIDTVVVGIGGIFGREGAELFIFGNIIMDNGWDGVALYRGATAVIAENVIETGRGAGIGITWDATAFVYRNRVSGYWKGIGAFGSSRLVVRNNAVFDNLGWGIIATGNAYMEVANNVIYHNGNCGFAVWEKTATGILKNNIIACNGWKEEWVCPGVGVWMNTSLEDFPVVYNDVWDNRAGDYAGVEDQTQKNGNISQDPLFEETQWFILGPDSPCMDAGDPGVLDRDGTHSDMGLYGGPLSEKRD</sequence>
<organism evidence="4 5">
    <name type="scientific">candidate division TA06 bacterium DG_26</name>
    <dbReference type="NCBI Taxonomy" id="1703771"/>
    <lineage>
        <taxon>Bacteria</taxon>
        <taxon>Bacteria division TA06</taxon>
    </lineage>
</organism>